<evidence type="ECO:0000256" key="3">
    <source>
        <dbReference type="ARBA" id="ARBA00022801"/>
    </source>
</evidence>
<dbReference type="Pfam" id="PF02633">
    <property type="entry name" value="Creatininase"/>
    <property type="match status" value="1"/>
</dbReference>
<dbReference type="EMBL" id="PVTL01000003">
    <property type="protein sequence ID" value="PRY68819.1"/>
    <property type="molecule type" value="Genomic_DNA"/>
</dbReference>
<dbReference type="GO" id="GO:0016811">
    <property type="term" value="F:hydrolase activity, acting on carbon-nitrogen (but not peptide) bonds, in linear amides"/>
    <property type="evidence" value="ECO:0007669"/>
    <property type="project" value="TreeGrafter"/>
</dbReference>
<dbReference type="GO" id="GO:0009231">
    <property type="term" value="P:riboflavin biosynthetic process"/>
    <property type="evidence" value="ECO:0007669"/>
    <property type="project" value="TreeGrafter"/>
</dbReference>
<dbReference type="PANTHER" id="PTHR35005">
    <property type="entry name" value="3-DEHYDRO-SCYLLO-INOSOSE HYDROLASE"/>
    <property type="match status" value="1"/>
</dbReference>
<evidence type="ECO:0000313" key="7">
    <source>
        <dbReference type="Proteomes" id="UP000237983"/>
    </source>
</evidence>
<keyword evidence="2" id="KW-0479">Metal-binding</keyword>
<dbReference type="InterPro" id="IPR024087">
    <property type="entry name" value="Creatininase-like_sf"/>
</dbReference>
<gene>
    <name evidence="6" type="ORF">B0I08_10323</name>
</gene>
<evidence type="ECO:0000256" key="4">
    <source>
        <dbReference type="ARBA" id="ARBA00022833"/>
    </source>
</evidence>
<protein>
    <submittedName>
        <fullName evidence="6">Creatinine amidohydrolase</fullName>
    </submittedName>
</protein>
<sequence>MTYSAHGGWIDAANASWPEFAEALRAGAIPLLPFGAHEQHGPHLPLQTDSIMAEALARRVAIEVGGALLPVVAYGETSNNAGFPGTLSLSFETVRAIATDIGSALAAQGARGFVIVNGDFGNQAPLKAAARALTSGHVPGVPPLPTLVVDYPGFEEAAARFATTLPAGPGFYHADEVETSIVLAVRPEAVHMDKAEASYPDFPDTYPSLFTQLQEISPSGVFGDPRPATPETGEAILAALTLRAVDLVQSFLRRL</sequence>
<comment type="caution">
    <text evidence="6">The sequence shown here is derived from an EMBL/GenBank/DDBJ whole genome shotgun (WGS) entry which is preliminary data.</text>
</comment>
<comment type="cofactor">
    <cofactor evidence="1">
        <name>Zn(2+)</name>
        <dbReference type="ChEBI" id="CHEBI:29105"/>
    </cofactor>
</comment>
<dbReference type="SUPFAM" id="SSF102215">
    <property type="entry name" value="Creatininase"/>
    <property type="match status" value="1"/>
</dbReference>
<dbReference type="RefSeq" id="WP_106210914.1">
    <property type="nucleotide sequence ID" value="NZ_PVTL01000003.1"/>
</dbReference>
<evidence type="ECO:0000256" key="1">
    <source>
        <dbReference type="ARBA" id="ARBA00001947"/>
    </source>
</evidence>
<dbReference type="AlphaFoldDB" id="A0A2T0VF42"/>
<comment type="similarity">
    <text evidence="5">Belongs to the creatininase superfamily.</text>
</comment>
<keyword evidence="7" id="KW-1185">Reference proteome</keyword>
<reference evidence="6 7" key="1">
    <citation type="submission" date="2018-03" db="EMBL/GenBank/DDBJ databases">
        <title>Genomic Encyclopedia of Type Strains, Phase III (KMG-III): the genomes of soil and plant-associated and newly described type strains.</title>
        <authorList>
            <person name="Whitman W."/>
        </authorList>
    </citation>
    <scope>NUCLEOTIDE SEQUENCE [LARGE SCALE GENOMIC DNA]</scope>
    <source>
        <strain evidence="6 7">CGMCC 1.12484</strain>
    </source>
</reference>
<dbReference type="Proteomes" id="UP000237983">
    <property type="component" value="Unassembled WGS sequence"/>
</dbReference>
<organism evidence="6 7">
    <name type="scientific">Glaciihabitans tibetensis</name>
    <dbReference type="NCBI Taxonomy" id="1266600"/>
    <lineage>
        <taxon>Bacteria</taxon>
        <taxon>Bacillati</taxon>
        <taxon>Actinomycetota</taxon>
        <taxon>Actinomycetes</taxon>
        <taxon>Micrococcales</taxon>
        <taxon>Microbacteriaceae</taxon>
        <taxon>Glaciihabitans</taxon>
    </lineage>
</organism>
<keyword evidence="3 6" id="KW-0378">Hydrolase</keyword>
<keyword evidence="4" id="KW-0862">Zinc</keyword>
<proteinExistence type="inferred from homology"/>
<dbReference type="GO" id="GO:0046872">
    <property type="term" value="F:metal ion binding"/>
    <property type="evidence" value="ECO:0007669"/>
    <property type="project" value="UniProtKB-KW"/>
</dbReference>
<accession>A0A2T0VF42</accession>
<evidence type="ECO:0000256" key="5">
    <source>
        <dbReference type="ARBA" id="ARBA00024029"/>
    </source>
</evidence>
<dbReference type="PANTHER" id="PTHR35005:SF1">
    <property type="entry name" value="2-AMINO-5-FORMYLAMINO-6-RIBOSYLAMINOPYRIMIDIN-4(3H)-ONE 5'-MONOPHOSPHATE DEFORMYLASE"/>
    <property type="match status" value="1"/>
</dbReference>
<evidence type="ECO:0000256" key="2">
    <source>
        <dbReference type="ARBA" id="ARBA00022723"/>
    </source>
</evidence>
<dbReference type="OrthoDB" id="9801445at2"/>
<dbReference type="Gene3D" id="3.40.50.10310">
    <property type="entry name" value="Creatininase"/>
    <property type="match status" value="1"/>
</dbReference>
<dbReference type="InterPro" id="IPR003785">
    <property type="entry name" value="Creatininase/forma_Hydrolase"/>
</dbReference>
<evidence type="ECO:0000313" key="6">
    <source>
        <dbReference type="EMBL" id="PRY68819.1"/>
    </source>
</evidence>
<name>A0A2T0VF42_9MICO</name>